<dbReference type="SUPFAM" id="SSF58113">
    <property type="entry name" value="Apolipoprotein A-I"/>
    <property type="match status" value="1"/>
</dbReference>
<name>A0A0A0LM09_CUCSA</name>
<keyword evidence="5" id="KW-1185">Reference proteome</keyword>
<feature type="chain" id="PRO_5001966211" evidence="3">
    <location>
        <begin position="22"/>
        <end position="439"/>
    </location>
</feature>
<dbReference type="OMA" id="WIPAMHE"/>
<dbReference type="KEGG" id="csv:101209922"/>
<keyword evidence="1" id="KW-0175">Coiled coil</keyword>
<evidence type="ECO:0000313" key="4">
    <source>
        <dbReference type="EMBL" id="KGN62843.1"/>
    </source>
</evidence>
<dbReference type="Gene3D" id="1.10.287.1490">
    <property type="match status" value="1"/>
</dbReference>
<reference evidence="4 5" key="4">
    <citation type="journal article" date="2011" name="BMC Genomics">
        <title>RNA-Seq improves annotation of protein-coding genes in the cucumber genome.</title>
        <authorList>
            <person name="Li Z."/>
            <person name="Zhang Z."/>
            <person name="Yan P."/>
            <person name="Huang S."/>
            <person name="Fei Z."/>
            <person name="Lin K."/>
        </authorList>
    </citation>
    <scope>NUCLEOTIDE SEQUENCE [LARGE SCALE GENOMIC DNA]</scope>
    <source>
        <strain evidence="5">cv. 9930</strain>
    </source>
</reference>
<dbReference type="OrthoDB" id="2017695at2759"/>
<dbReference type="Proteomes" id="UP000029981">
    <property type="component" value="Chromosome 2"/>
</dbReference>
<reference evidence="4 5" key="2">
    <citation type="journal article" date="2009" name="PLoS ONE">
        <title>An integrated genetic and cytogenetic map of the cucumber genome.</title>
        <authorList>
            <person name="Ren Y."/>
            <person name="Zhang Z."/>
            <person name="Liu J."/>
            <person name="Staub J.E."/>
            <person name="Han Y."/>
            <person name="Cheng Z."/>
            <person name="Li X."/>
            <person name="Lu J."/>
            <person name="Miao H."/>
            <person name="Kang H."/>
            <person name="Xie B."/>
            <person name="Gu X."/>
            <person name="Wang X."/>
            <person name="Du Y."/>
            <person name="Jin W."/>
            <person name="Huang S."/>
        </authorList>
    </citation>
    <scope>NUCLEOTIDE SEQUENCE [LARGE SCALE GENOMIC DNA]</scope>
    <source>
        <strain evidence="5">cv. 9930</strain>
    </source>
</reference>
<sequence>MAVPKVISLTIFLSLIVFSVAADAIVDGDDVSEVVREDGSDSSVLKIELEKLNSKIRELEVLIDGKARELEKKDYLISQKEEIFRDKSDRVSFLESEIESLQREGKLHAEETIAKAHSRAGELEKQVNELKKELDAQNREKNTLEVRSNEAQKKMDKIISKLEKLQNTNEEQKSKIQKLQRALKVAEEEMIKAKFEVTSKTEKLMEVHGAWLPPWLASFWDVHAKPTINTVVQKVWEGKMHVENWLGPHVEPIKSKWIPAMHEQWLVVKTNSEPHWQLLCKRSSEAYRASKQAVIPHLIGAQEFGYPYFQKVKIVCKPYVDHVATIMKPHVDKVRVALNPYTKDVVHACGNFMQSATTHRQKVKSTIQEVLNRHDITRPVATTEFEWLLDSALLVLPVLILFHLCSCCGGISRKKKRTSVRGTSTNHVRRKGKKGNSGK</sequence>
<evidence type="ECO:0000256" key="2">
    <source>
        <dbReference type="SAM" id="MobiDB-lite"/>
    </source>
</evidence>
<accession>A0A0A0LM09</accession>
<dbReference type="eggNOG" id="ENOG502QRG9">
    <property type="taxonomic scope" value="Eukaryota"/>
</dbReference>
<feature type="signal peptide" evidence="3">
    <location>
        <begin position="1"/>
        <end position="21"/>
    </location>
</feature>
<feature type="compositionally biased region" description="Basic residues" evidence="2">
    <location>
        <begin position="427"/>
        <end position="439"/>
    </location>
</feature>
<evidence type="ECO:0000256" key="1">
    <source>
        <dbReference type="SAM" id="Coils"/>
    </source>
</evidence>
<dbReference type="Gramene" id="KGN62843">
    <property type="protein sequence ID" value="KGN62843"/>
    <property type="gene ID" value="Csa_2G376800"/>
</dbReference>
<keyword evidence="3" id="KW-0732">Signal</keyword>
<evidence type="ECO:0000313" key="5">
    <source>
        <dbReference type="Proteomes" id="UP000029981"/>
    </source>
</evidence>
<reference evidence="4 5" key="3">
    <citation type="journal article" date="2010" name="BMC Genomics">
        <title>Transcriptome sequencing and comparative analysis of cucumber flowers with different sex types.</title>
        <authorList>
            <person name="Guo S."/>
            <person name="Zheng Y."/>
            <person name="Joung J.G."/>
            <person name="Liu S."/>
            <person name="Zhang Z."/>
            <person name="Crasta O.R."/>
            <person name="Sobral B.W."/>
            <person name="Xu Y."/>
            <person name="Huang S."/>
            <person name="Fei Z."/>
        </authorList>
    </citation>
    <scope>NUCLEOTIDE SEQUENCE [LARGE SCALE GENOMIC DNA]</scope>
    <source>
        <strain evidence="5">cv. 9930</strain>
    </source>
</reference>
<protein>
    <submittedName>
        <fullName evidence="4">Uncharacterized protein</fullName>
    </submittedName>
</protein>
<feature type="region of interest" description="Disordered" evidence="2">
    <location>
        <begin position="418"/>
        <end position="439"/>
    </location>
</feature>
<dbReference type="EMBL" id="CM002923">
    <property type="protein sequence ID" value="KGN62843.1"/>
    <property type="molecule type" value="Genomic_DNA"/>
</dbReference>
<dbReference type="STRING" id="3659.A0A0A0LM09"/>
<gene>
    <name evidence="4" type="ORF">Csa_2G376800</name>
</gene>
<proteinExistence type="predicted"/>
<reference evidence="4 5" key="1">
    <citation type="journal article" date="2009" name="Nat. Genet.">
        <title>The genome of the cucumber, Cucumis sativus L.</title>
        <authorList>
            <person name="Huang S."/>
            <person name="Li R."/>
            <person name="Zhang Z."/>
            <person name="Li L."/>
            <person name="Gu X."/>
            <person name="Fan W."/>
            <person name="Lucas W.J."/>
            <person name="Wang X."/>
            <person name="Xie B."/>
            <person name="Ni P."/>
            <person name="Ren Y."/>
            <person name="Zhu H."/>
            <person name="Li J."/>
            <person name="Lin K."/>
            <person name="Jin W."/>
            <person name="Fei Z."/>
            <person name="Li G."/>
            <person name="Staub J."/>
            <person name="Kilian A."/>
            <person name="van der Vossen E.A."/>
            <person name="Wu Y."/>
            <person name="Guo J."/>
            <person name="He J."/>
            <person name="Jia Z."/>
            <person name="Ren Y."/>
            <person name="Tian G."/>
            <person name="Lu Y."/>
            <person name="Ruan J."/>
            <person name="Qian W."/>
            <person name="Wang M."/>
            <person name="Huang Q."/>
            <person name="Li B."/>
            <person name="Xuan Z."/>
            <person name="Cao J."/>
            <person name="Asan"/>
            <person name="Wu Z."/>
            <person name="Zhang J."/>
            <person name="Cai Q."/>
            <person name="Bai Y."/>
            <person name="Zhao B."/>
            <person name="Han Y."/>
            <person name="Li Y."/>
            <person name="Li X."/>
            <person name="Wang S."/>
            <person name="Shi Q."/>
            <person name="Liu S."/>
            <person name="Cho W.K."/>
            <person name="Kim J.Y."/>
            <person name="Xu Y."/>
            <person name="Heller-Uszynska K."/>
            <person name="Miao H."/>
            <person name="Cheng Z."/>
            <person name="Zhang S."/>
            <person name="Wu J."/>
            <person name="Yang Y."/>
            <person name="Kang H."/>
            <person name="Li M."/>
            <person name="Liang H."/>
            <person name="Ren X."/>
            <person name="Shi Z."/>
            <person name="Wen M."/>
            <person name="Jian M."/>
            <person name="Yang H."/>
            <person name="Zhang G."/>
            <person name="Yang Z."/>
            <person name="Chen R."/>
            <person name="Liu S."/>
            <person name="Li J."/>
            <person name="Ma L."/>
            <person name="Liu H."/>
            <person name="Zhou Y."/>
            <person name="Zhao J."/>
            <person name="Fang X."/>
            <person name="Li G."/>
            <person name="Fang L."/>
            <person name="Li Y."/>
            <person name="Liu D."/>
            <person name="Zheng H."/>
            <person name="Zhang Y."/>
            <person name="Qin N."/>
            <person name="Li Z."/>
            <person name="Yang G."/>
            <person name="Yang S."/>
            <person name="Bolund L."/>
            <person name="Kristiansen K."/>
            <person name="Zheng H."/>
            <person name="Li S."/>
            <person name="Zhang X."/>
            <person name="Yang H."/>
            <person name="Wang J."/>
            <person name="Sun R."/>
            <person name="Zhang B."/>
            <person name="Jiang S."/>
            <person name="Wang J."/>
            <person name="Du Y."/>
            <person name="Li S."/>
        </authorList>
    </citation>
    <scope>NUCLEOTIDE SEQUENCE [LARGE SCALE GENOMIC DNA]</scope>
    <source>
        <strain evidence="5">cv. 9930</strain>
    </source>
</reference>
<dbReference type="PANTHER" id="PTHR34360">
    <property type="entry name" value="OS08G0519400 PROTEIN"/>
    <property type="match status" value="1"/>
</dbReference>
<feature type="coiled-coil region" evidence="1">
    <location>
        <begin position="42"/>
        <end position="196"/>
    </location>
</feature>
<evidence type="ECO:0000256" key="3">
    <source>
        <dbReference type="SAM" id="SignalP"/>
    </source>
</evidence>
<organism evidence="4 5">
    <name type="scientific">Cucumis sativus</name>
    <name type="common">Cucumber</name>
    <dbReference type="NCBI Taxonomy" id="3659"/>
    <lineage>
        <taxon>Eukaryota</taxon>
        <taxon>Viridiplantae</taxon>
        <taxon>Streptophyta</taxon>
        <taxon>Embryophyta</taxon>
        <taxon>Tracheophyta</taxon>
        <taxon>Spermatophyta</taxon>
        <taxon>Magnoliopsida</taxon>
        <taxon>eudicotyledons</taxon>
        <taxon>Gunneridae</taxon>
        <taxon>Pentapetalae</taxon>
        <taxon>rosids</taxon>
        <taxon>fabids</taxon>
        <taxon>Cucurbitales</taxon>
        <taxon>Cucurbitaceae</taxon>
        <taxon>Benincaseae</taxon>
        <taxon>Cucumis</taxon>
    </lineage>
</organism>
<dbReference type="AlphaFoldDB" id="A0A0A0LM09"/>
<dbReference type="SUPFAM" id="SSF57997">
    <property type="entry name" value="Tropomyosin"/>
    <property type="match status" value="1"/>
</dbReference>
<dbReference type="PANTHER" id="PTHR34360:SF1">
    <property type="entry name" value="OS08G0519400 PROTEIN"/>
    <property type="match status" value="1"/>
</dbReference>